<dbReference type="SUPFAM" id="SSF49899">
    <property type="entry name" value="Concanavalin A-like lectins/glucanases"/>
    <property type="match status" value="1"/>
</dbReference>
<comment type="caution">
    <text evidence="1">The sequence shown here is derived from an EMBL/GenBank/DDBJ whole genome shotgun (WGS) entry which is preliminary data.</text>
</comment>
<dbReference type="InterPro" id="IPR013320">
    <property type="entry name" value="ConA-like_dom_sf"/>
</dbReference>
<dbReference type="Proteomes" id="UP001487740">
    <property type="component" value="Unassembled WGS sequence"/>
</dbReference>
<organism evidence="1 2">
    <name type="scientific">Scylla paramamosain</name>
    <name type="common">Mud crab</name>
    <dbReference type="NCBI Taxonomy" id="85552"/>
    <lineage>
        <taxon>Eukaryota</taxon>
        <taxon>Metazoa</taxon>
        <taxon>Ecdysozoa</taxon>
        <taxon>Arthropoda</taxon>
        <taxon>Crustacea</taxon>
        <taxon>Multicrustacea</taxon>
        <taxon>Malacostraca</taxon>
        <taxon>Eumalacostraca</taxon>
        <taxon>Eucarida</taxon>
        <taxon>Decapoda</taxon>
        <taxon>Pleocyemata</taxon>
        <taxon>Brachyura</taxon>
        <taxon>Eubrachyura</taxon>
        <taxon>Portunoidea</taxon>
        <taxon>Portunidae</taxon>
        <taxon>Portuninae</taxon>
        <taxon>Scylla</taxon>
    </lineage>
</organism>
<keyword evidence="2" id="KW-1185">Reference proteome</keyword>
<sequence length="298" mass="33112">MNTLQNLKYRRKVLAPRTSLLVAMALGPSRAVAVVLLAAVCCLQGAQGRSPPYPPIPPRPPVCPADAPLIKLNFEQNERKRVQVVEYDTYIPNLSSFTIHYWFNLRDTATTNTMFNYATDPYTGTELLEVQLESKEGGRHQFWKITIKGVETRVSSFPPIRKGEWYHALHSWESSTGIISHYINGELLQSHYNYQTKGLVIPAGGIAQSGQTRSARFLYNSVDQGEGLNGWLTLFQLSAKPIGVPTSSDSVAAKAERAFNCADDHDKEGETISWNRTPRKGFGGVTETPSYNSVCGQF</sequence>
<name>A0AAW0U1C5_SCYPA</name>
<protein>
    <submittedName>
        <fullName evidence="1">Uncharacterized protein</fullName>
    </submittedName>
</protein>
<dbReference type="EMBL" id="JARAKH010000020">
    <property type="protein sequence ID" value="KAK8393745.1"/>
    <property type="molecule type" value="Genomic_DNA"/>
</dbReference>
<dbReference type="AlphaFoldDB" id="A0AAW0U1C5"/>
<proteinExistence type="predicted"/>
<reference evidence="1 2" key="1">
    <citation type="submission" date="2023-03" db="EMBL/GenBank/DDBJ databases">
        <title>High-quality genome of Scylla paramamosain provides insights in environmental adaptation.</title>
        <authorList>
            <person name="Zhang L."/>
        </authorList>
    </citation>
    <scope>NUCLEOTIDE SEQUENCE [LARGE SCALE GENOMIC DNA]</scope>
    <source>
        <strain evidence="1">LZ_2023a</strain>
        <tissue evidence="1">Muscle</tissue>
    </source>
</reference>
<dbReference type="Gene3D" id="2.60.120.200">
    <property type="match status" value="1"/>
</dbReference>
<gene>
    <name evidence="1" type="ORF">O3P69_006805</name>
</gene>
<evidence type="ECO:0000313" key="1">
    <source>
        <dbReference type="EMBL" id="KAK8393745.1"/>
    </source>
</evidence>
<evidence type="ECO:0000313" key="2">
    <source>
        <dbReference type="Proteomes" id="UP001487740"/>
    </source>
</evidence>
<accession>A0AAW0U1C5</accession>
<dbReference type="Pfam" id="PF13385">
    <property type="entry name" value="Laminin_G_3"/>
    <property type="match status" value="1"/>
</dbReference>